<keyword evidence="4 10" id="KW-1003">Cell membrane</keyword>
<dbReference type="InterPro" id="IPR049179">
    <property type="entry name" value="T2SSK_SAM-like_2nd"/>
</dbReference>
<dbReference type="InterPro" id="IPR045584">
    <property type="entry name" value="Pilin-like"/>
</dbReference>
<evidence type="ECO:0000256" key="8">
    <source>
        <dbReference type="ARBA" id="ARBA00022989"/>
    </source>
</evidence>
<evidence type="ECO:0000256" key="4">
    <source>
        <dbReference type="ARBA" id="ARBA00022475"/>
    </source>
</evidence>
<evidence type="ECO:0000256" key="9">
    <source>
        <dbReference type="ARBA" id="ARBA00023136"/>
    </source>
</evidence>
<evidence type="ECO:0000256" key="5">
    <source>
        <dbReference type="ARBA" id="ARBA00022519"/>
    </source>
</evidence>
<keyword evidence="5 10" id="KW-0997">Cell inner membrane</keyword>
<sequence>MKQLTQIKPSAQQGVALITVLLILSVMVVVATNMTSRLQMELMRTQGQVMSQRAYWYGHAAEALVKMTLKNALKDDDVVSLDQAWAMTGMSFPLDGGTISGEIKDRQGCFNLNALDAPNKPDGQRPLIANQFQALLEIVGVDGYYAEQMTDSTRDWLDADDIAISSQGAEDSFYQGRGVPHLTANAPMVDVSEFRAIQAVSAGVYKKLKPYLCVVPDKSWLLNVNTVPADQPQIFQALFTPMLSEDQAQTLLDDRPQNGWENKEEFLASSSLAGLTISDEVKAQIDVKSQYFELEGIAEFDETQVALQALFQASKKEVKTLRRQYGGVQ</sequence>
<evidence type="ECO:0000256" key="3">
    <source>
        <dbReference type="ARBA" id="ARBA00022448"/>
    </source>
</evidence>
<evidence type="ECO:0000256" key="10">
    <source>
        <dbReference type="PIRNR" id="PIRNR002786"/>
    </source>
</evidence>
<dbReference type="Gene3D" id="3.30.1300.30">
    <property type="entry name" value="GSPII I/J protein-like"/>
    <property type="match status" value="1"/>
</dbReference>
<name>A0ABS8W8D0_9GAMM</name>
<comment type="caution">
    <text evidence="14">The sequence shown here is derived from an EMBL/GenBank/DDBJ whole genome shotgun (WGS) entry which is preliminary data.</text>
</comment>
<dbReference type="Gene3D" id="1.10.40.60">
    <property type="entry name" value="EpsJ-like"/>
    <property type="match status" value="2"/>
</dbReference>
<dbReference type="PANTHER" id="PTHR38831">
    <property type="entry name" value="TYPE II SECRETION SYSTEM PROTEIN K"/>
    <property type="match status" value="1"/>
</dbReference>
<evidence type="ECO:0000256" key="6">
    <source>
        <dbReference type="ARBA" id="ARBA00022692"/>
    </source>
</evidence>
<evidence type="ECO:0000313" key="15">
    <source>
        <dbReference type="Proteomes" id="UP001201273"/>
    </source>
</evidence>
<dbReference type="Pfam" id="PF21687">
    <property type="entry name" value="T2SSK_1st"/>
    <property type="match status" value="1"/>
</dbReference>
<dbReference type="InterPro" id="IPR005628">
    <property type="entry name" value="GspK"/>
</dbReference>
<keyword evidence="7" id="KW-0653">Protein transport</keyword>
<dbReference type="EMBL" id="JAIMJA010000006">
    <property type="protein sequence ID" value="MCE2594763.1"/>
    <property type="molecule type" value="Genomic_DNA"/>
</dbReference>
<keyword evidence="3 10" id="KW-0813">Transport</keyword>
<dbReference type="PIRSF" id="PIRSF002786">
    <property type="entry name" value="XcpX"/>
    <property type="match status" value="1"/>
</dbReference>
<evidence type="ECO:0000256" key="7">
    <source>
        <dbReference type="ARBA" id="ARBA00022927"/>
    </source>
</evidence>
<dbReference type="InterPro" id="IPR049031">
    <property type="entry name" value="T2SSK_SAM-like_1st"/>
</dbReference>
<protein>
    <recommendedName>
        <fullName evidence="10">Type II secretion system protein K</fullName>
    </recommendedName>
</protein>
<evidence type="ECO:0000259" key="13">
    <source>
        <dbReference type="Pfam" id="PF21687"/>
    </source>
</evidence>
<dbReference type="SUPFAM" id="SSF158544">
    <property type="entry name" value="GspK insert domain-like"/>
    <property type="match status" value="2"/>
</dbReference>
<dbReference type="NCBIfam" id="NF037980">
    <property type="entry name" value="T2SS_GspK"/>
    <property type="match status" value="1"/>
</dbReference>
<proteinExistence type="inferred from homology"/>
<evidence type="ECO:0000256" key="1">
    <source>
        <dbReference type="ARBA" id="ARBA00004533"/>
    </source>
</evidence>
<keyword evidence="9 10" id="KW-0472">Membrane</keyword>
<dbReference type="Proteomes" id="UP001201273">
    <property type="component" value="Unassembled WGS sequence"/>
</dbReference>
<comment type="subcellular location">
    <subcellularLocation>
        <location evidence="1 10">Cell inner membrane</location>
    </subcellularLocation>
</comment>
<dbReference type="SUPFAM" id="SSF54523">
    <property type="entry name" value="Pili subunits"/>
    <property type="match status" value="1"/>
</dbReference>
<feature type="domain" description="T2SS protein K second SAM-like" evidence="12">
    <location>
        <begin position="222"/>
        <end position="288"/>
    </location>
</feature>
<keyword evidence="6 11" id="KW-0812">Transmembrane</keyword>
<dbReference type="PANTHER" id="PTHR38831:SF1">
    <property type="entry name" value="TYPE II SECRETION SYSTEM PROTEIN K-RELATED"/>
    <property type="match status" value="1"/>
</dbReference>
<keyword evidence="15" id="KW-1185">Reference proteome</keyword>
<keyword evidence="8 11" id="KW-1133">Transmembrane helix</keyword>
<evidence type="ECO:0000256" key="11">
    <source>
        <dbReference type="SAM" id="Phobius"/>
    </source>
</evidence>
<feature type="domain" description="T2SS protein K first SAM-like" evidence="13">
    <location>
        <begin position="108"/>
        <end position="217"/>
    </location>
</feature>
<organism evidence="14 15">
    <name type="scientific">Motilimonas cestriensis</name>
    <dbReference type="NCBI Taxonomy" id="2742685"/>
    <lineage>
        <taxon>Bacteria</taxon>
        <taxon>Pseudomonadati</taxon>
        <taxon>Pseudomonadota</taxon>
        <taxon>Gammaproteobacteria</taxon>
        <taxon>Alteromonadales</taxon>
        <taxon>Alteromonadales genera incertae sedis</taxon>
        <taxon>Motilimonas</taxon>
    </lineage>
</organism>
<evidence type="ECO:0000313" key="14">
    <source>
        <dbReference type="EMBL" id="MCE2594763.1"/>
    </source>
</evidence>
<feature type="transmembrane region" description="Helical" evidence="11">
    <location>
        <begin position="15"/>
        <end position="34"/>
    </location>
</feature>
<dbReference type="InterPro" id="IPR038072">
    <property type="entry name" value="GspK_central_sf"/>
</dbReference>
<dbReference type="Pfam" id="PF03934">
    <property type="entry name" value="T2SSK"/>
    <property type="match status" value="1"/>
</dbReference>
<accession>A0ABS8W8D0</accession>
<gene>
    <name evidence="14" type="primary">gspK</name>
    <name evidence="14" type="ORF">K6Y31_08030</name>
</gene>
<evidence type="ECO:0000259" key="12">
    <source>
        <dbReference type="Pfam" id="PF03934"/>
    </source>
</evidence>
<dbReference type="RefSeq" id="WP_233052283.1">
    <property type="nucleotide sequence ID" value="NZ_JAIMJA010000006.1"/>
</dbReference>
<evidence type="ECO:0000256" key="2">
    <source>
        <dbReference type="ARBA" id="ARBA00007246"/>
    </source>
</evidence>
<comment type="similarity">
    <text evidence="2 10">Belongs to the GSP K family.</text>
</comment>
<reference evidence="14 15" key="1">
    <citation type="journal article" date="2022" name="Environ. Microbiol. Rep.">
        <title>Eco-phylogenetic analyses reveal divergent evolution of vitamin B12 metabolism in the marine bacterial family 'Psychromonadaceae'.</title>
        <authorList>
            <person name="Jin X."/>
            <person name="Yang Y."/>
            <person name="Cao H."/>
            <person name="Gao B."/>
            <person name="Zhao Z."/>
        </authorList>
    </citation>
    <scope>NUCLEOTIDE SEQUENCE [LARGE SCALE GENOMIC DNA]</scope>
    <source>
        <strain evidence="14 15">MKS20</strain>
    </source>
</reference>